<evidence type="ECO:0000313" key="3">
    <source>
        <dbReference type="Proteomes" id="UP000831785"/>
    </source>
</evidence>
<evidence type="ECO:0000256" key="1">
    <source>
        <dbReference type="SAM" id="SignalP"/>
    </source>
</evidence>
<keyword evidence="1" id="KW-0732">Signal</keyword>
<feature type="chain" id="PRO_5046564695" description="Lipoprotein" evidence="1">
    <location>
        <begin position="25"/>
        <end position="247"/>
    </location>
</feature>
<dbReference type="Proteomes" id="UP000831785">
    <property type="component" value="Chromosome"/>
</dbReference>
<feature type="signal peptide" evidence="1">
    <location>
        <begin position="1"/>
        <end position="24"/>
    </location>
</feature>
<proteinExistence type="predicted"/>
<sequence length="247" mass="26882">MKKHVTWMLAAAILLLGAAGCAEKQAQKQELVVQNASVVPLTGEIISSAQAVSWTTSYQEAYPDEVWAVFTEASVYKQLLAQEKCQGIRLYHATTPQGKNTIVMVGVNDAGADMTKLVADMATPCPPGHYNSILLAKPAEQLLPPTLPAGGMIELDQAAAMTKLYQKQHPAALWAGYYSAYVYTNLLAQPGCIGIRIYRGIKEDKQECFVLVGVDKEGADMTKGLLYDISMPCPYTCFTESELMLQP</sequence>
<dbReference type="PROSITE" id="PS51257">
    <property type="entry name" value="PROKAR_LIPOPROTEIN"/>
    <property type="match status" value="1"/>
</dbReference>
<dbReference type="RefSeq" id="WP_244715595.1">
    <property type="nucleotide sequence ID" value="NZ_CP095049.1"/>
</dbReference>
<evidence type="ECO:0000313" key="2">
    <source>
        <dbReference type="EMBL" id="UOQ52011.1"/>
    </source>
</evidence>
<organism evidence="2 3">
    <name type="scientific">Hymenobacter cellulosivorans</name>
    <dbReference type="NCBI Taxonomy" id="2932249"/>
    <lineage>
        <taxon>Bacteria</taxon>
        <taxon>Pseudomonadati</taxon>
        <taxon>Bacteroidota</taxon>
        <taxon>Cytophagia</taxon>
        <taxon>Cytophagales</taxon>
        <taxon>Hymenobacteraceae</taxon>
        <taxon>Hymenobacter</taxon>
    </lineage>
</organism>
<protein>
    <recommendedName>
        <fullName evidence="4">Lipoprotein</fullName>
    </recommendedName>
</protein>
<keyword evidence="3" id="KW-1185">Reference proteome</keyword>
<dbReference type="EMBL" id="CP095049">
    <property type="protein sequence ID" value="UOQ52011.1"/>
    <property type="molecule type" value="Genomic_DNA"/>
</dbReference>
<name>A0ABY4F5S9_9BACT</name>
<reference evidence="2 3" key="1">
    <citation type="submission" date="2022-04" db="EMBL/GenBank/DDBJ databases">
        <title>Hymenobacter sp. isolated from the air.</title>
        <authorList>
            <person name="Won M."/>
            <person name="Lee C.-M."/>
            <person name="Woen H.-Y."/>
            <person name="Kwon S.-W."/>
        </authorList>
    </citation>
    <scope>NUCLEOTIDE SEQUENCE [LARGE SCALE GENOMIC DNA]</scope>
    <source>
        <strain evidence="3">5116 S-27</strain>
    </source>
</reference>
<accession>A0ABY4F5S9</accession>
<evidence type="ECO:0008006" key="4">
    <source>
        <dbReference type="Google" id="ProtNLM"/>
    </source>
</evidence>
<gene>
    <name evidence="2" type="ORF">MUN80_19885</name>
</gene>